<dbReference type="RefSeq" id="WP_379864302.1">
    <property type="nucleotide sequence ID" value="NZ_JBHTBW010000019.1"/>
</dbReference>
<accession>A0ABW2RJ96</accession>
<reference evidence="2" key="1">
    <citation type="journal article" date="2019" name="Int. J. Syst. Evol. Microbiol.">
        <title>The Global Catalogue of Microorganisms (GCM) 10K type strain sequencing project: providing services to taxonomists for standard genome sequencing and annotation.</title>
        <authorList>
            <consortium name="The Broad Institute Genomics Platform"/>
            <consortium name="The Broad Institute Genome Sequencing Center for Infectious Disease"/>
            <person name="Wu L."/>
            <person name="Ma J."/>
        </authorList>
    </citation>
    <scope>NUCLEOTIDE SEQUENCE [LARGE SCALE GENOMIC DNA]</scope>
    <source>
        <strain evidence="2">CGMCC 1.12942</strain>
    </source>
</reference>
<comment type="caution">
    <text evidence="1">The sequence shown here is derived from an EMBL/GenBank/DDBJ whole genome shotgun (WGS) entry which is preliminary data.</text>
</comment>
<evidence type="ECO:0000313" key="1">
    <source>
        <dbReference type="EMBL" id="MFC7441026.1"/>
    </source>
</evidence>
<name>A0ABW2RJ96_9BACL</name>
<protein>
    <submittedName>
        <fullName evidence="1">HEAT repeat domain-containing protein</fullName>
    </submittedName>
</protein>
<gene>
    <name evidence="1" type="ORF">ACFQNG_07645</name>
</gene>
<proteinExistence type="predicted"/>
<sequence length="847" mass="100696">MADHEKVNVALPQAEREFLEHEAWWEKEEPKACLPKKIETMLEKQDQAAIDEVLKFACLQDGRLWEWDDHQRIWKKVPLPDELQSQAGPLDGSWLWTLYITGNPLAQTAVRQLLSYHSHRSRLFADRYSLRKQEVKWRGGRRNTFIPFDAKYFRYVKAIFKLAEKKRDAKTWAVLAHRFDLERKGKHTYRTQEGQEVEVYSDETHYYLRRRCWRYLRKLGEAGDPAYVQFAVEVLLRYEDQDGRNQSRWSNEEDRWIHNRSYSHLWLFNHLLFHHSKRFKPSRLQWEGVSVSEDWVNEREEAFSELWDQHPEQLWRLFCEAKSTTVIQFAWRALSAKNRIFLEQLSKSQWLALLQDDYYKRGKWAFQWLMDNYLLTVNGKVDLKLLKQMLFHEKHEVRQEASAWFGKLGDKLPHSFKVHVTQAVLNELEKDWDYWRMQDAYRLLKDHCRPYLRELADLALAQSFHVRVRRWCNRPTAEVVALILETLDVERLGVTGDELLPYLRSFDSRVRNGAANMIQQHFEKLSLDCEFLIKLISIPDEQVQTFTTQFLSARRLWVVPFYPTLLPRLWEMMLDENQSTIVRNYVRESLLGKLFFEELRDTPVSQVLELLQHQEHAVQVFGAKLLALIEPKPYDFTLPQLVSLAHRPLAAIRGAACRMLEKLRVIWTPDLLVNVMETEWDDTREWAMQIVSSLPDEERAPELIYGLLDTARQDIRTLAMDLIRQHLEQLDISELMLRASESPYLEVQEFALTLAERLTWTAQRYSELELFFRTVFFRVHQGRRAKNLAFALLERLALQKKECAEAMVPLLGDLARNFGRQDFERILHLLTQIQVRYPDINTPLSLG</sequence>
<dbReference type="InterPro" id="IPR016024">
    <property type="entry name" value="ARM-type_fold"/>
</dbReference>
<keyword evidence="2" id="KW-1185">Reference proteome</keyword>
<dbReference type="InterPro" id="IPR011989">
    <property type="entry name" value="ARM-like"/>
</dbReference>
<dbReference type="Proteomes" id="UP001596500">
    <property type="component" value="Unassembled WGS sequence"/>
</dbReference>
<dbReference type="SUPFAM" id="SSF48371">
    <property type="entry name" value="ARM repeat"/>
    <property type="match status" value="1"/>
</dbReference>
<evidence type="ECO:0000313" key="2">
    <source>
        <dbReference type="Proteomes" id="UP001596500"/>
    </source>
</evidence>
<dbReference type="Gene3D" id="1.25.10.10">
    <property type="entry name" value="Leucine-rich Repeat Variant"/>
    <property type="match status" value="2"/>
</dbReference>
<organism evidence="1 2">
    <name type="scientific">Laceyella putida</name>
    <dbReference type="NCBI Taxonomy" id="110101"/>
    <lineage>
        <taxon>Bacteria</taxon>
        <taxon>Bacillati</taxon>
        <taxon>Bacillota</taxon>
        <taxon>Bacilli</taxon>
        <taxon>Bacillales</taxon>
        <taxon>Thermoactinomycetaceae</taxon>
        <taxon>Laceyella</taxon>
    </lineage>
</organism>
<dbReference type="EMBL" id="JBHTBW010000019">
    <property type="protein sequence ID" value="MFC7441026.1"/>
    <property type="molecule type" value="Genomic_DNA"/>
</dbReference>